<dbReference type="Gene3D" id="3.55.50.10">
    <property type="entry name" value="Baseplate protein-like domains"/>
    <property type="match status" value="1"/>
</dbReference>
<sequence length="1738" mass="195043">MFNNIYFALEKLGLTAQKRAIHVSFSNTDLNQLVFLQRVDGIHAINDGMNLQLICLSTLNDIALKRFIGCRVAIDVVNDCSEINRISGIVTKAEVGASDGALTIYRLTVEDPTALWKQRRNSRVFMNMSALQVVEVIFNEWRDRSPLFASSLTLDKSGLTKDYDIRPFIMQNNERDIDLIQRLLASEGVTSLIDEAQLKVSHFNEPIQPQKLRLIDDNTQYKSLERRTIRFHRSSAVETRDSIINFTGQRSLQPTSVHIQRWQADILETEEGAGNVQSKHQHSDQYDNASLGLEQVWHFSPAWTQDLNGEDGATPSSNSQIERFNQNLSNYYDAQAKQFTAISTVRDAQVGYHFELDQHPSLELKDVADRQFLIISKTFYHQNNLPKDLSHQVEALIRQSQWQLAHLTTNNNEERQANQLVLQRRNITVVPEYNPLTQRPAAHPMRARVVGPSGEEIHVDEWGRIKVRFLFTRNEDHSHDGGAGSNDNDTDSAWVDVLTPWAGEGYGARFLPRIGELVVVDFFAGDIDRPFVVGRIHEGYRYPTKFDDKGKLPDTKKLAGIKSLEYQGSGYNQLRFDDTTNQISSQLHSSHGTTQLNLGNLSHPKETDSSEGRGEGFELRTDQWGAVRAGQGLLLSTHAQDGASGNHLDTTEAKRQLENSLNNTKALSEVAKHQQTDPLEVLNNLKHFLNQIEKGEKDKADAFKQALMLLASPNSIAMSTNSDLHLSADGQISQSAGKSINLSSQKNLIAHAKNKISLFAAQEGARLYAAKGKVEIKAHSDGADLIARKGIQIISTEDTIYMISPKEIVFRADTSELRLNGSGIFSTTPGLFEVKSGQQKLSSGMKVSAGLPLLPIVNFAPDQPLPTLKSTYAHDQLVVLAKTFSQESFVSLVTPIFGFDIPDSLYLALKTDLEKGLIQPPEHIVTAKSINGHAAGFNHQDKKIYLAADTVLSALENDSNLERLYTVLLHEYGHYIDDHLRISGNYSLGNSFNLYVIVKGNVLEEIAKNFNTTVEELCSLNQISDPNLIYIGDILKIPVKIEKLAPDAPRDEGAVYAYNLGQLTEGKDKGANTEFEFAEISSEKFSGKLKITPTSGKRAARMHADFESQMDEVVDVQYEYFGAGEGKFSKQTKILANRGTIDPKTGKYIKKDDNKGVRIEHGHQSIEKEAIGELNPDKPIFNKQTVDAIYAGNWLRDHSQLVCGAVLNTSIDVAIDNQGKITTIKPTRKLITNILAVLAYDHFFDQSVADDLAKLPELKLKNNRAVNLQKHMQNMLNKVKYEQLSEKNQRRYKALALISYSPKSSLPHRLFRDLTGNDGERILGVYRFEEHIDNPFGADIYTHLDKEFNPKPNDKTFQTNSDQKSAQFNLKNYIADNTPNNMRDSAFPTALEYMLGQLEESMKQNSSSDVPLRHLGNAFHVLEDFFSHSNFVEIALIKHGYTDVRHNVLRKNNFSRYEQIPLVTGTFDSWDTFASIGGTLAKMVDPLKEWSEYKGMVSGERSFSDLIIQEFIFTLDAVSKDKNLTKIWFRYLELRDEICALYEAGYVDLLKKAAKTISEFKKQTALLETLFTSLFKFLLKFGVNNVLKHSHDIVSVKQGVNPVIHGDNPSHTQLGKDEAGNPLHLLAANLAIIAVRDVGTKWNSWLEKPTTANKQAVLDTAKSYFRHPSRCNWMDESVKQWARQNKDKVNQASDGMLQKGWDTTRQGAYKGAKAAQEKIDEAAESVQKGLDMMKGGKK</sequence>
<dbReference type="Gene3D" id="2.40.50.230">
    <property type="entry name" value="Gp5 N-terminal domain"/>
    <property type="match status" value="1"/>
</dbReference>
<dbReference type="InterPro" id="IPR018769">
    <property type="entry name" value="VgrG2_DUF2345"/>
</dbReference>
<dbReference type="InterPro" id="IPR017847">
    <property type="entry name" value="T6SS_RhsGE_Vgr_subset"/>
</dbReference>
<dbReference type="RefSeq" id="WP_005029286.1">
    <property type="nucleotide sequence ID" value="NZ_KB849755.1"/>
</dbReference>
<accession>N9F660</accession>
<dbReference type="Pfam" id="PF01476">
    <property type="entry name" value="LysM"/>
    <property type="match status" value="1"/>
</dbReference>
<dbReference type="OrthoDB" id="9762420at2"/>
<dbReference type="HOGENOM" id="CLU_239752_0_0_6"/>
<protein>
    <recommendedName>
        <fullName evidence="3">LysM domain-containing protein</fullName>
    </recommendedName>
</protein>
<reference evidence="4 5" key="1">
    <citation type="submission" date="2013-02" db="EMBL/GenBank/DDBJ databases">
        <title>The Genome Sequence of Acinetobacter bereziniae CIP 70.12.</title>
        <authorList>
            <consortium name="The Broad Institute Genome Sequencing Platform"/>
            <consortium name="The Broad Institute Genome Sequencing Center for Infectious Disease"/>
            <person name="Cerqueira G."/>
            <person name="Feldgarden M."/>
            <person name="Courvalin P."/>
            <person name="Perichon B."/>
            <person name="Grillot-Courvalin C."/>
            <person name="Clermont D."/>
            <person name="Rocha E."/>
            <person name="Yoon E.-J."/>
            <person name="Nemec A."/>
            <person name="Walker B."/>
            <person name="Young S.K."/>
            <person name="Zeng Q."/>
            <person name="Gargeya S."/>
            <person name="Fitzgerald M."/>
            <person name="Haas B."/>
            <person name="Abouelleil A."/>
            <person name="Alvarado L."/>
            <person name="Arachchi H.M."/>
            <person name="Berlin A.M."/>
            <person name="Chapman S.B."/>
            <person name="Dewar J."/>
            <person name="Goldberg J."/>
            <person name="Griggs A."/>
            <person name="Gujja S."/>
            <person name="Hansen M."/>
            <person name="Howarth C."/>
            <person name="Imamovic A."/>
            <person name="Larimer J."/>
            <person name="McCowan C."/>
            <person name="Murphy C."/>
            <person name="Neiman D."/>
            <person name="Pearson M."/>
            <person name="Priest M."/>
            <person name="Roberts A."/>
            <person name="Saif S."/>
            <person name="Shea T."/>
            <person name="Sisk P."/>
            <person name="Sykes S."/>
            <person name="Wortman J."/>
            <person name="Nusbaum C."/>
            <person name="Birren B."/>
        </authorList>
    </citation>
    <scope>NUCLEOTIDE SEQUENCE [LARGE SCALE GENOMIC DNA]</scope>
    <source>
        <strain evidence="4 5">CIP 70.12</strain>
    </source>
</reference>
<dbReference type="SUPFAM" id="SSF54106">
    <property type="entry name" value="LysM domain"/>
    <property type="match status" value="1"/>
</dbReference>
<dbReference type="PROSITE" id="PS51782">
    <property type="entry name" value="LYSM"/>
    <property type="match status" value="1"/>
</dbReference>
<name>N9F660_ACIBZ</name>
<dbReference type="InterPro" id="IPR006531">
    <property type="entry name" value="Gp5/Vgr_OB"/>
</dbReference>
<comment type="similarity">
    <text evidence="1">Belongs to the VgrG protein family.</text>
</comment>
<evidence type="ECO:0000259" key="3">
    <source>
        <dbReference type="PROSITE" id="PS51782"/>
    </source>
</evidence>
<organism evidence="4 5">
    <name type="scientific">Acinetobacter bereziniae LMG 1003 = CIP 70.12</name>
    <dbReference type="NCBI Taxonomy" id="981324"/>
    <lineage>
        <taxon>Bacteria</taxon>
        <taxon>Pseudomonadati</taxon>
        <taxon>Pseudomonadota</taxon>
        <taxon>Gammaproteobacteria</taxon>
        <taxon>Moraxellales</taxon>
        <taxon>Moraxellaceae</taxon>
        <taxon>Acinetobacter</taxon>
    </lineage>
</organism>
<evidence type="ECO:0000313" key="5">
    <source>
        <dbReference type="Proteomes" id="UP000013251"/>
    </source>
</evidence>
<dbReference type="Gene3D" id="2.30.110.50">
    <property type="match status" value="1"/>
</dbReference>
<dbReference type="InterPro" id="IPR006533">
    <property type="entry name" value="T6SS_Vgr_RhsGE"/>
</dbReference>
<dbReference type="SUPFAM" id="SSF69255">
    <property type="entry name" value="gp5 N-terminal domain-like"/>
    <property type="match status" value="1"/>
</dbReference>
<dbReference type="InterPro" id="IPR036779">
    <property type="entry name" value="LysM_dom_sf"/>
</dbReference>
<dbReference type="PATRIC" id="fig|1217650.3.peg.568"/>
<feature type="compositionally biased region" description="Polar residues" evidence="2">
    <location>
        <begin position="585"/>
        <end position="600"/>
    </location>
</feature>
<dbReference type="InterPro" id="IPR018392">
    <property type="entry name" value="LysM"/>
</dbReference>
<dbReference type="InterPro" id="IPR028244">
    <property type="entry name" value="T6SS_Rhs_Vgr_dom"/>
</dbReference>
<dbReference type="NCBIfam" id="TIGR03361">
    <property type="entry name" value="VI_Rhs_Vgr"/>
    <property type="match status" value="1"/>
</dbReference>
<gene>
    <name evidence="4" type="ORF">F938_00597</name>
</gene>
<feature type="domain" description="LysM" evidence="3">
    <location>
        <begin position="993"/>
        <end position="1037"/>
    </location>
</feature>
<dbReference type="Proteomes" id="UP000013251">
    <property type="component" value="Unassembled WGS sequence"/>
</dbReference>
<evidence type="ECO:0000256" key="1">
    <source>
        <dbReference type="ARBA" id="ARBA00005558"/>
    </source>
</evidence>
<dbReference type="InterPro" id="IPR010816">
    <property type="entry name" value="Het-C"/>
</dbReference>
<dbReference type="Gene3D" id="3.10.350.10">
    <property type="entry name" value="LysM domain"/>
    <property type="match status" value="1"/>
</dbReference>
<dbReference type="Pfam" id="PF05954">
    <property type="entry name" value="Phage_GPD"/>
    <property type="match status" value="1"/>
</dbReference>
<dbReference type="EMBL" id="APQG01000013">
    <property type="protein sequence ID" value="ENW00396.1"/>
    <property type="molecule type" value="Genomic_DNA"/>
</dbReference>
<dbReference type="InterPro" id="IPR037026">
    <property type="entry name" value="Vgr_OB-fold_dom_sf"/>
</dbReference>
<dbReference type="NCBIfam" id="TIGR01646">
    <property type="entry name" value="vgr_GE"/>
    <property type="match status" value="1"/>
</dbReference>
<dbReference type="SMART" id="SM00257">
    <property type="entry name" value="LysM"/>
    <property type="match status" value="1"/>
</dbReference>
<proteinExistence type="inferred from homology"/>
<feature type="region of interest" description="Disordered" evidence="2">
    <location>
        <begin position="585"/>
        <end position="616"/>
    </location>
</feature>
<keyword evidence="5" id="KW-1185">Reference proteome</keyword>
<dbReference type="SUPFAM" id="SSF69279">
    <property type="entry name" value="Phage tail proteins"/>
    <property type="match status" value="1"/>
</dbReference>
<dbReference type="Pfam" id="PF13296">
    <property type="entry name" value="T6SS_Vgr"/>
    <property type="match status" value="1"/>
</dbReference>
<dbReference type="Pfam" id="PF04717">
    <property type="entry name" value="Phage_base_V"/>
    <property type="match status" value="1"/>
</dbReference>
<dbReference type="Pfam" id="PF07217">
    <property type="entry name" value="Het-C"/>
    <property type="match status" value="1"/>
</dbReference>
<evidence type="ECO:0000313" key="4">
    <source>
        <dbReference type="EMBL" id="ENW00396.1"/>
    </source>
</evidence>
<dbReference type="Pfam" id="PF10106">
    <property type="entry name" value="DUF2345"/>
    <property type="match status" value="1"/>
</dbReference>
<comment type="caution">
    <text evidence="4">The sequence shown here is derived from an EMBL/GenBank/DDBJ whole genome shotgun (WGS) entry which is preliminary data.</text>
</comment>
<dbReference type="Gene3D" id="4.10.220.110">
    <property type="match status" value="1"/>
</dbReference>
<feature type="compositionally biased region" description="Basic and acidic residues" evidence="2">
    <location>
        <begin position="603"/>
        <end position="616"/>
    </location>
</feature>
<evidence type="ECO:0000256" key="2">
    <source>
        <dbReference type="SAM" id="MobiDB-lite"/>
    </source>
</evidence>